<dbReference type="OrthoDB" id="439596at2759"/>
<protein>
    <submittedName>
        <fullName evidence="2">Uncharacterized protein</fullName>
    </submittedName>
</protein>
<accession>A0A7J6MP18</accession>
<name>A0A7J6MP18_PERCH</name>
<dbReference type="EMBL" id="JAAPAO010000101">
    <property type="protein sequence ID" value="KAF4672721.1"/>
    <property type="molecule type" value="Genomic_DNA"/>
</dbReference>
<organism evidence="2 3">
    <name type="scientific">Perkinsus chesapeaki</name>
    <name type="common">Clam parasite</name>
    <name type="synonym">Perkinsus andrewsi</name>
    <dbReference type="NCBI Taxonomy" id="330153"/>
    <lineage>
        <taxon>Eukaryota</taxon>
        <taxon>Sar</taxon>
        <taxon>Alveolata</taxon>
        <taxon>Perkinsozoa</taxon>
        <taxon>Perkinsea</taxon>
        <taxon>Perkinsida</taxon>
        <taxon>Perkinsidae</taxon>
        <taxon>Perkinsus</taxon>
    </lineage>
</organism>
<feature type="compositionally biased region" description="Basic and acidic residues" evidence="1">
    <location>
        <begin position="80"/>
        <end position="100"/>
    </location>
</feature>
<feature type="region of interest" description="Disordered" evidence="1">
    <location>
        <begin position="122"/>
        <end position="162"/>
    </location>
</feature>
<keyword evidence="3" id="KW-1185">Reference proteome</keyword>
<proteinExistence type="predicted"/>
<dbReference type="AlphaFoldDB" id="A0A7J6MP18"/>
<evidence type="ECO:0000313" key="3">
    <source>
        <dbReference type="Proteomes" id="UP000591131"/>
    </source>
</evidence>
<gene>
    <name evidence="2" type="ORF">FOL47_000200</name>
</gene>
<comment type="caution">
    <text evidence="2">The sequence shown here is derived from an EMBL/GenBank/DDBJ whole genome shotgun (WGS) entry which is preliminary data.</text>
</comment>
<evidence type="ECO:0000256" key="1">
    <source>
        <dbReference type="SAM" id="MobiDB-lite"/>
    </source>
</evidence>
<evidence type="ECO:0000313" key="2">
    <source>
        <dbReference type="EMBL" id="KAF4672721.1"/>
    </source>
</evidence>
<reference evidence="2 3" key="1">
    <citation type="submission" date="2020-04" db="EMBL/GenBank/DDBJ databases">
        <title>Perkinsus chesapeaki whole genome sequence.</title>
        <authorList>
            <person name="Bogema D.R."/>
        </authorList>
    </citation>
    <scope>NUCLEOTIDE SEQUENCE [LARGE SCALE GENOMIC DNA]</scope>
    <source>
        <strain evidence="2">ATCC PRA-425</strain>
    </source>
</reference>
<sequence length="162" mass="16961">MPKSEVSTDDDPVVDEQLVVVHFRELAHSHFGKAVNPDTVRLVGMDKPGDGKLILEANGEEVAFDAVMAEPPGSFLILEKGPETEKSEGDRAAGEEEPRHGGYKVYGTTRGMIDVSVPRLSAAPVSHNTSDPLASAPRAPRGGGAQKGADESGRSSTIGGAM</sequence>
<feature type="region of interest" description="Disordered" evidence="1">
    <location>
        <begin position="77"/>
        <end position="107"/>
    </location>
</feature>
<dbReference type="Proteomes" id="UP000591131">
    <property type="component" value="Unassembled WGS sequence"/>
</dbReference>